<reference evidence="2" key="1">
    <citation type="submission" date="2018-05" db="EMBL/GenBank/DDBJ databases">
        <authorList>
            <person name="Lanie J.A."/>
            <person name="Ng W.-L."/>
            <person name="Kazmierczak K.M."/>
            <person name="Andrzejewski T.M."/>
            <person name="Davidsen T.M."/>
            <person name="Wayne K.J."/>
            <person name="Tettelin H."/>
            <person name="Glass J.I."/>
            <person name="Rusch D."/>
            <person name="Podicherti R."/>
            <person name="Tsui H.-C.T."/>
            <person name="Winkler M.E."/>
        </authorList>
    </citation>
    <scope>NUCLEOTIDE SEQUENCE</scope>
</reference>
<proteinExistence type="predicted"/>
<evidence type="ECO:0000313" key="2">
    <source>
        <dbReference type="EMBL" id="SVC85625.1"/>
    </source>
</evidence>
<organism evidence="2">
    <name type="scientific">marine metagenome</name>
    <dbReference type="NCBI Taxonomy" id="408172"/>
    <lineage>
        <taxon>unclassified sequences</taxon>
        <taxon>metagenomes</taxon>
        <taxon>ecological metagenomes</taxon>
    </lineage>
</organism>
<feature type="compositionally biased region" description="Low complexity" evidence="1">
    <location>
        <begin position="201"/>
        <end position="216"/>
    </location>
</feature>
<dbReference type="AlphaFoldDB" id="A0A382QL36"/>
<gene>
    <name evidence="2" type="ORF">METZ01_LOCUS338479</name>
</gene>
<evidence type="ECO:0000256" key="1">
    <source>
        <dbReference type="SAM" id="MobiDB-lite"/>
    </source>
</evidence>
<sequence>MNDQTEHDAERFLTALEQKVQELLVLSKIPISNPAKLSFVDYKKFREKSDECLSFLVVIEGRISEVEGERKDLLSEQFDKLVVATWSVLMEGSIGFLTVLSEREYLPVGTRHVFEQELKTLSEAEDVMKENKNQKLLADNMAEKRAKAKEILKVVIERAPELLNVEDDLDEAIKSYSEVVSTVDLDQESHPEATLDDASTSGSEAISDDAAASEPE</sequence>
<name>A0A382QL36_9ZZZZ</name>
<dbReference type="EMBL" id="UINC01114953">
    <property type="protein sequence ID" value="SVC85625.1"/>
    <property type="molecule type" value="Genomic_DNA"/>
</dbReference>
<accession>A0A382QL36</accession>
<protein>
    <submittedName>
        <fullName evidence="2">Uncharacterized protein</fullName>
    </submittedName>
</protein>
<feature type="region of interest" description="Disordered" evidence="1">
    <location>
        <begin position="183"/>
        <end position="216"/>
    </location>
</feature>
<feature type="non-terminal residue" evidence="2">
    <location>
        <position position="216"/>
    </location>
</feature>